<feature type="transmembrane region" description="Helical" evidence="1">
    <location>
        <begin position="6"/>
        <end position="25"/>
    </location>
</feature>
<dbReference type="GO" id="GO:0016020">
    <property type="term" value="C:membrane"/>
    <property type="evidence" value="ECO:0007669"/>
    <property type="project" value="InterPro"/>
</dbReference>
<comment type="caution">
    <text evidence="3">The sequence shown here is derived from an EMBL/GenBank/DDBJ whole genome shotgun (WGS) entry which is preliminary data.</text>
</comment>
<name>A0A1G2EME9_9BACT</name>
<accession>A0A1G2EME9</accession>
<feature type="domain" description="EamA" evidence="2">
    <location>
        <begin position="3"/>
        <end position="138"/>
    </location>
</feature>
<sequence>MNWFFVALIAPILFSVSNYIDKFLLSRYFKKGAVGALTIFSSAIGAFILPTIYLIQPSAVKINPTFAVIIISSGFLYIISLIPYLKALEKDDSSVVVPLFQLIPVFIYFLGYILLGETLSLRQILASLLVISGAFILSLEHKSGKIKKEVLGLMVLSCFLVSFNIVIFKVVAINEDFWTTSFWEYSGFALCGILLLVFIKSYRKQFFSMIRKSAGAVISINFFNEAINIVAKIIMNFAALFVPVVLVSVIGGLQPFFIFVFGILLSVFFPGFIKENLERKYLIQKLAAIIIMFAGTAILI</sequence>
<dbReference type="AlphaFoldDB" id="A0A1G2EME9"/>
<dbReference type="Proteomes" id="UP000176326">
    <property type="component" value="Unassembled WGS sequence"/>
</dbReference>
<dbReference type="EMBL" id="MHMN01000052">
    <property type="protein sequence ID" value="OGZ26966.1"/>
    <property type="molecule type" value="Genomic_DNA"/>
</dbReference>
<evidence type="ECO:0000313" key="3">
    <source>
        <dbReference type="EMBL" id="OGZ26966.1"/>
    </source>
</evidence>
<feature type="transmembrane region" description="Helical" evidence="1">
    <location>
        <begin position="96"/>
        <end position="115"/>
    </location>
</feature>
<feature type="transmembrane region" description="Helical" evidence="1">
    <location>
        <begin position="151"/>
        <end position="173"/>
    </location>
</feature>
<evidence type="ECO:0000256" key="1">
    <source>
        <dbReference type="SAM" id="Phobius"/>
    </source>
</evidence>
<dbReference type="InterPro" id="IPR037185">
    <property type="entry name" value="EmrE-like"/>
</dbReference>
<dbReference type="PANTHER" id="PTHR22911">
    <property type="entry name" value="ACYL-MALONYL CONDENSING ENZYME-RELATED"/>
    <property type="match status" value="1"/>
</dbReference>
<gene>
    <name evidence="3" type="ORF">A2427_00110</name>
</gene>
<feature type="transmembrane region" description="Helical" evidence="1">
    <location>
        <begin position="185"/>
        <end position="202"/>
    </location>
</feature>
<feature type="transmembrane region" description="Helical" evidence="1">
    <location>
        <begin position="256"/>
        <end position="273"/>
    </location>
</feature>
<dbReference type="PANTHER" id="PTHR22911:SF137">
    <property type="entry name" value="SOLUTE CARRIER FAMILY 35 MEMBER G2-RELATED"/>
    <property type="match status" value="1"/>
</dbReference>
<keyword evidence="1" id="KW-0812">Transmembrane</keyword>
<reference evidence="3 4" key="1">
    <citation type="journal article" date="2016" name="Nat. Commun.">
        <title>Thousands of microbial genomes shed light on interconnected biogeochemical processes in an aquifer system.</title>
        <authorList>
            <person name="Anantharaman K."/>
            <person name="Brown C.T."/>
            <person name="Hug L.A."/>
            <person name="Sharon I."/>
            <person name="Castelle C.J."/>
            <person name="Probst A.J."/>
            <person name="Thomas B.C."/>
            <person name="Singh A."/>
            <person name="Wilkins M.J."/>
            <person name="Karaoz U."/>
            <person name="Brodie E.L."/>
            <person name="Williams K.H."/>
            <person name="Hubbard S.S."/>
            <person name="Banfield J.F."/>
        </authorList>
    </citation>
    <scope>NUCLEOTIDE SEQUENCE [LARGE SCALE GENOMIC DNA]</scope>
</reference>
<feature type="transmembrane region" description="Helical" evidence="1">
    <location>
        <begin position="121"/>
        <end position="139"/>
    </location>
</feature>
<feature type="transmembrane region" description="Helical" evidence="1">
    <location>
        <begin position="229"/>
        <end position="250"/>
    </location>
</feature>
<evidence type="ECO:0000259" key="2">
    <source>
        <dbReference type="Pfam" id="PF00892"/>
    </source>
</evidence>
<dbReference type="Pfam" id="PF00892">
    <property type="entry name" value="EamA"/>
    <property type="match status" value="1"/>
</dbReference>
<feature type="transmembrane region" description="Helical" evidence="1">
    <location>
        <begin position="32"/>
        <end position="53"/>
    </location>
</feature>
<feature type="transmembrane region" description="Helical" evidence="1">
    <location>
        <begin position="282"/>
        <end position="299"/>
    </location>
</feature>
<organism evidence="3 4">
    <name type="scientific">Candidatus Nealsonbacteria bacterium RIFOXYC1_FULL_40_7</name>
    <dbReference type="NCBI Taxonomy" id="1801678"/>
    <lineage>
        <taxon>Bacteria</taxon>
        <taxon>Candidatus Nealsoniibacteriota</taxon>
    </lineage>
</organism>
<feature type="transmembrane region" description="Helical" evidence="1">
    <location>
        <begin position="65"/>
        <end position="84"/>
    </location>
</feature>
<dbReference type="InterPro" id="IPR000620">
    <property type="entry name" value="EamA_dom"/>
</dbReference>
<protein>
    <recommendedName>
        <fullName evidence="2">EamA domain-containing protein</fullName>
    </recommendedName>
</protein>
<dbReference type="SUPFAM" id="SSF103481">
    <property type="entry name" value="Multidrug resistance efflux transporter EmrE"/>
    <property type="match status" value="1"/>
</dbReference>
<dbReference type="Gene3D" id="1.10.3730.20">
    <property type="match status" value="1"/>
</dbReference>
<evidence type="ECO:0000313" key="4">
    <source>
        <dbReference type="Proteomes" id="UP000176326"/>
    </source>
</evidence>
<keyword evidence="1" id="KW-1133">Transmembrane helix</keyword>
<keyword evidence="1" id="KW-0472">Membrane</keyword>
<proteinExistence type="predicted"/>